<dbReference type="PROSITE" id="PS00622">
    <property type="entry name" value="HTH_LUXR_1"/>
    <property type="match status" value="1"/>
</dbReference>
<dbReference type="EMBL" id="SGIT01000002">
    <property type="protein sequence ID" value="RZF59643.1"/>
    <property type="molecule type" value="Genomic_DNA"/>
</dbReference>
<evidence type="ECO:0000313" key="6">
    <source>
        <dbReference type="Proteomes" id="UP000292855"/>
    </source>
</evidence>
<dbReference type="Proteomes" id="UP000292855">
    <property type="component" value="Unassembled WGS sequence"/>
</dbReference>
<name>A0A4Q6XIT8_9SPHI</name>
<protein>
    <recommendedName>
        <fullName evidence="4">HTH luxR-type domain-containing protein</fullName>
    </recommendedName>
</protein>
<evidence type="ECO:0000313" key="5">
    <source>
        <dbReference type="EMBL" id="RZF59643.1"/>
    </source>
</evidence>
<comment type="caution">
    <text evidence="5">The sequence shown here is derived from an EMBL/GenBank/DDBJ whole genome shotgun (WGS) entry which is preliminary data.</text>
</comment>
<keyword evidence="2" id="KW-0238">DNA-binding</keyword>
<feature type="domain" description="HTH luxR-type" evidence="4">
    <location>
        <begin position="191"/>
        <end position="252"/>
    </location>
</feature>
<dbReference type="InterPro" id="IPR036388">
    <property type="entry name" value="WH-like_DNA-bd_sf"/>
</dbReference>
<dbReference type="InterPro" id="IPR013655">
    <property type="entry name" value="PAS_fold_3"/>
</dbReference>
<dbReference type="AlphaFoldDB" id="A0A4Q6XIT8"/>
<dbReference type="RefSeq" id="WP_130141562.1">
    <property type="nucleotide sequence ID" value="NZ_SGIT01000002.1"/>
</dbReference>
<accession>A0A4Q6XIT8</accession>
<organism evidence="5 6">
    <name type="scientific">Sphingobacterium corticibacterium</name>
    <dbReference type="NCBI Taxonomy" id="2484746"/>
    <lineage>
        <taxon>Bacteria</taxon>
        <taxon>Pseudomonadati</taxon>
        <taxon>Bacteroidota</taxon>
        <taxon>Sphingobacteriia</taxon>
        <taxon>Sphingobacteriales</taxon>
        <taxon>Sphingobacteriaceae</taxon>
        <taxon>Sphingobacterium</taxon>
    </lineage>
</organism>
<dbReference type="OrthoDB" id="965844at2"/>
<evidence type="ECO:0000259" key="4">
    <source>
        <dbReference type="PROSITE" id="PS50043"/>
    </source>
</evidence>
<proteinExistence type="predicted"/>
<evidence type="ECO:0000256" key="1">
    <source>
        <dbReference type="ARBA" id="ARBA00023015"/>
    </source>
</evidence>
<dbReference type="SUPFAM" id="SSF55785">
    <property type="entry name" value="PYP-like sensor domain (PAS domain)"/>
    <property type="match status" value="1"/>
</dbReference>
<keyword evidence="6" id="KW-1185">Reference proteome</keyword>
<keyword evidence="1" id="KW-0805">Transcription regulation</keyword>
<dbReference type="SMART" id="SM00421">
    <property type="entry name" value="HTH_LUXR"/>
    <property type="match status" value="1"/>
</dbReference>
<dbReference type="InterPro" id="IPR035965">
    <property type="entry name" value="PAS-like_dom_sf"/>
</dbReference>
<keyword evidence="3" id="KW-0804">Transcription</keyword>
<evidence type="ECO:0000256" key="2">
    <source>
        <dbReference type="ARBA" id="ARBA00023125"/>
    </source>
</evidence>
<sequence>MEILSFNKAKEIWQRIVKSDDDEGFVFELEMHRRLLDLFHVGPHYYYIFNCGTGEFEVLDERASKVTGYPLDSLSPRFLVDRLHPEDVSYFLNFENTITDFYFNLPVEKILHYKTSYDIRFRASNGKYMRMLQQVTPIQTSETGSIFRTLGVHTDISHMKQEGKPVLNIIGLNDEPSYYNVQSNVVFEPVKPILTKREQEVLNLIIEGKMSTEIADSLYISAETVKTHRKNILRKSGSKNIAELVLLAVDKGWL</sequence>
<dbReference type="SUPFAM" id="SSF46894">
    <property type="entry name" value="C-terminal effector domain of the bipartite response regulators"/>
    <property type="match status" value="1"/>
</dbReference>
<dbReference type="PRINTS" id="PR00038">
    <property type="entry name" value="HTHLUXR"/>
</dbReference>
<dbReference type="CDD" id="cd06170">
    <property type="entry name" value="LuxR_C_like"/>
    <property type="match status" value="1"/>
</dbReference>
<gene>
    <name evidence="5" type="ORF">EWE74_10810</name>
</gene>
<dbReference type="Pfam" id="PF00196">
    <property type="entry name" value="GerE"/>
    <property type="match status" value="1"/>
</dbReference>
<dbReference type="PANTHER" id="PTHR44688:SF16">
    <property type="entry name" value="DNA-BINDING TRANSCRIPTIONAL ACTIVATOR DEVR_DOSR"/>
    <property type="match status" value="1"/>
</dbReference>
<dbReference type="InterPro" id="IPR016032">
    <property type="entry name" value="Sig_transdc_resp-reg_C-effctor"/>
</dbReference>
<dbReference type="GO" id="GO:0006355">
    <property type="term" value="P:regulation of DNA-templated transcription"/>
    <property type="evidence" value="ECO:0007669"/>
    <property type="project" value="InterPro"/>
</dbReference>
<dbReference type="Gene3D" id="1.10.10.10">
    <property type="entry name" value="Winged helix-like DNA-binding domain superfamily/Winged helix DNA-binding domain"/>
    <property type="match status" value="1"/>
</dbReference>
<dbReference type="GO" id="GO:0003677">
    <property type="term" value="F:DNA binding"/>
    <property type="evidence" value="ECO:0007669"/>
    <property type="project" value="UniProtKB-KW"/>
</dbReference>
<evidence type="ECO:0000256" key="3">
    <source>
        <dbReference type="ARBA" id="ARBA00023163"/>
    </source>
</evidence>
<dbReference type="PROSITE" id="PS50043">
    <property type="entry name" value="HTH_LUXR_2"/>
    <property type="match status" value="1"/>
</dbReference>
<dbReference type="PANTHER" id="PTHR44688">
    <property type="entry name" value="DNA-BINDING TRANSCRIPTIONAL ACTIVATOR DEVR_DOSR"/>
    <property type="match status" value="1"/>
</dbReference>
<dbReference type="InterPro" id="IPR000792">
    <property type="entry name" value="Tscrpt_reg_LuxR_C"/>
</dbReference>
<reference evidence="5 6" key="1">
    <citation type="submission" date="2019-02" db="EMBL/GenBank/DDBJ databases">
        <authorList>
            <person name="Li Y."/>
        </authorList>
    </citation>
    <scope>NUCLEOTIDE SEQUENCE [LARGE SCALE GENOMIC DNA]</scope>
    <source>
        <strain evidence="5 6">30C10-4-7</strain>
    </source>
</reference>
<dbReference type="Pfam" id="PF08447">
    <property type="entry name" value="PAS_3"/>
    <property type="match status" value="1"/>
</dbReference>
<dbReference type="Gene3D" id="3.30.450.20">
    <property type="entry name" value="PAS domain"/>
    <property type="match status" value="1"/>
</dbReference>